<comment type="subcellular location">
    <subcellularLocation>
        <location evidence="2">Cytoplasm</location>
    </subcellularLocation>
    <subcellularLocation>
        <location evidence="1">Nucleus</location>
    </subcellularLocation>
</comment>
<protein>
    <submittedName>
        <fullName evidence="6">1117_t:CDS:1</fullName>
    </submittedName>
</protein>
<feature type="region of interest" description="Disordered" evidence="5">
    <location>
        <begin position="77"/>
        <end position="100"/>
    </location>
</feature>
<name>A0A9N9GIL5_9GLOM</name>
<reference evidence="6" key="1">
    <citation type="submission" date="2021-06" db="EMBL/GenBank/DDBJ databases">
        <authorList>
            <person name="Kallberg Y."/>
            <person name="Tangrot J."/>
            <person name="Rosling A."/>
        </authorList>
    </citation>
    <scope>NUCLEOTIDE SEQUENCE</scope>
    <source>
        <strain evidence="6">BR232B</strain>
    </source>
</reference>
<feature type="compositionally biased region" description="Polar residues" evidence="5">
    <location>
        <begin position="77"/>
        <end position="96"/>
    </location>
</feature>
<keyword evidence="4" id="KW-0539">Nucleus</keyword>
<evidence type="ECO:0000256" key="5">
    <source>
        <dbReference type="SAM" id="MobiDB-lite"/>
    </source>
</evidence>
<evidence type="ECO:0000313" key="6">
    <source>
        <dbReference type="EMBL" id="CAG8610926.1"/>
    </source>
</evidence>
<feature type="compositionally biased region" description="Low complexity" evidence="5">
    <location>
        <begin position="316"/>
        <end position="333"/>
    </location>
</feature>
<feature type="region of interest" description="Disordered" evidence="5">
    <location>
        <begin position="481"/>
        <end position="523"/>
    </location>
</feature>
<dbReference type="Proteomes" id="UP000789739">
    <property type="component" value="Unassembled WGS sequence"/>
</dbReference>
<evidence type="ECO:0000313" key="7">
    <source>
        <dbReference type="Proteomes" id="UP000789739"/>
    </source>
</evidence>
<keyword evidence="7" id="KW-1185">Reference proteome</keyword>
<feature type="compositionally biased region" description="Basic residues" evidence="5">
    <location>
        <begin position="556"/>
        <end position="566"/>
    </location>
</feature>
<sequence>MAETVTTIITTYTNAKAETSATQTVSTSLLTAEVIPSSDNTTELILNTIKTPVVQSDPENPMSAETHPLTAVLSTTSSSQLTAEQTISQREPNPNELTGMLDPRMAEKAKKIAAIWREHRRIRESNGMVVSAESRDKLQKRVCLHHLHDEACPAWAMWKDVLNSLKDQQAKAKADGNKNIGGQRELLTKLGAHIEKGTSVQNHLWLVLDTEHWLELFDRKHRYGSNLKVYHDEWLNSNTKENFFQWLDEGSGKTLDLKERQRYILESQNVKYLTDEEREHYEVIIQDGLFVYKHSGQLVHTNPSLRKQCDAASFTSSLNGSSRSPSPSSQIPPGAVDDCVTAHEESKPIDTTDFLYPSSPIGRSDNEEDEKWIYVTDCRNRLYIGKKTKGHFHHSSFLAGGAIRAAGGIQIRNGKLEELTPKSGHYKPAQQHFSALVNRIREQGINLEDVKVLWPSKKLEQRLVARYECRRVTSWKKIFEVPDHPPSIRDESQISNDSDLKKEDETRTNLKSSSREVNDGCQRNQRTHFKLLRRFVKLLTGGATPTQSGDQPASPRRSRFRNVRVFRFRDRNDGGGRKERSSTDPSPKKDHSWKLLQIAGRMFGSSSSLRQDRGDRPDDVTTMPTPRVVISS</sequence>
<dbReference type="AlphaFoldDB" id="A0A9N9GIL5"/>
<feature type="compositionally biased region" description="Basic and acidic residues" evidence="5">
    <location>
        <begin position="481"/>
        <end position="518"/>
    </location>
</feature>
<feature type="region of interest" description="Disordered" evidence="5">
    <location>
        <begin position="604"/>
        <end position="632"/>
    </location>
</feature>
<feature type="compositionally biased region" description="Basic and acidic residues" evidence="5">
    <location>
        <begin position="610"/>
        <end position="619"/>
    </location>
</feature>
<dbReference type="GO" id="GO:0005634">
    <property type="term" value="C:nucleus"/>
    <property type="evidence" value="ECO:0007669"/>
    <property type="project" value="UniProtKB-SubCell"/>
</dbReference>
<accession>A0A9N9GIL5</accession>
<feature type="compositionally biased region" description="Basic and acidic residues" evidence="5">
    <location>
        <begin position="567"/>
        <end position="591"/>
    </location>
</feature>
<dbReference type="PANTHER" id="PTHR31250">
    <property type="entry name" value="IQ DOMAIN-CONTAINING PROTEIN IQM3"/>
    <property type="match status" value="1"/>
</dbReference>
<organism evidence="6 7">
    <name type="scientific">Paraglomus brasilianum</name>
    <dbReference type="NCBI Taxonomy" id="144538"/>
    <lineage>
        <taxon>Eukaryota</taxon>
        <taxon>Fungi</taxon>
        <taxon>Fungi incertae sedis</taxon>
        <taxon>Mucoromycota</taxon>
        <taxon>Glomeromycotina</taxon>
        <taxon>Glomeromycetes</taxon>
        <taxon>Paraglomerales</taxon>
        <taxon>Paraglomeraceae</taxon>
        <taxon>Paraglomus</taxon>
    </lineage>
</organism>
<gene>
    <name evidence="6" type="ORF">PBRASI_LOCUS8162</name>
</gene>
<evidence type="ECO:0000256" key="1">
    <source>
        <dbReference type="ARBA" id="ARBA00004123"/>
    </source>
</evidence>
<proteinExistence type="predicted"/>
<dbReference type="InterPro" id="IPR044159">
    <property type="entry name" value="IQM"/>
</dbReference>
<feature type="region of interest" description="Disordered" evidence="5">
    <location>
        <begin position="316"/>
        <end position="336"/>
    </location>
</feature>
<dbReference type="GO" id="GO:0005737">
    <property type="term" value="C:cytoplasm"/>
    <property type="evidence" value="ECO:0007669"/>
    <property type="project" value="UniProtKB-SubCell"/>
</dbReference>
<dbReference type="PANTHER" id="PTHR31250:SF27">
    <property type="entry name" value="IQ DOMAIN-CONTAINING PROTEIN IQM5"/>
    <property type="match status" value="1"/>
</dbReference>
<keyword evidence="3" id="KW-0963">Cytoplasm</keyword>
<comment type="caution">
    <text evidence="6">The sequence shown here is derived from an EMBL/GenBank/DDBJ whole genome shotgun (WGS) entry which is preliminary data.</text>
</comment>
<dbReference type="OrthoDB" id="7344096at2759"/>
<dbReference type="EMBL" id="CAJVPI010001399">
    <property type="protein sequence ID" value="CAG8610926.1"/>
    <property type="molecule type" value="Genomic_DNA"/>
</dbReference>
<evidence type="ECO:0000256" key="3">
    <source>
        <dbReference type="ARBA" id="ARBA00022490"/>
    </source>
</evidence>
<evidence type="ECO:0000256" key="4">
    <source>
        <dbReference type="ARBA" id="ARBA00023242"/>
    </source>
</evidence>
<feature type="region of interest" description="Disordered" evidence="5">
    <location>
        <begin position="540"/>
        <end position="591"/>
    </location>
</feature>
<evidence type="ECO:0000256" key="2">
    <source>
        <dbReference type="ARBA" id="ARBA00004496"/>
    </source>
</evidence>